<reference evidence="2 3" key="1">
    <citation type="submission" date="2018-12" db="EMBL/GenBank/DDBJ databases">
        <title>Marinifilum JC070 sp. nov., a marine bacterium isolated from Yongle Blue Hole in the South China Sea.</title>
        <authorList>
            <person name="Fu T."/>
        </authorList>
    </citation>
    <scope>NUCLEOTIDE SEQUENCE [LARGE SCALE GENOMIC DNA]</scope>
    <source>
        <strain evidence="2 3">JC070</strain>
    </source>
</reference>
<evidence type="ECO:0000259" key="1">
    <source>
        <dbReference type="Pfam" id="PF00534"/>
    </source>
</evidence>
<evidence type="ECO:0000313" key="3">
    <source>
        <dbReference type="Proteomes" id="UP000732105"/>
    </source>
</evidence>
<dbReference type="RefSeq" id="WP_171595656.1">
    <property type="nucleotide sequence ID" value="NZ_RZNH01000017.1"/>
</dbReference>
<dbReference type="Proteomes" id="UP000732105">
    <property type="component" value="Unassembled WGS sequence"/>
</dbReference>
<dbReference type="CDD" id="cd03801">
    <property type="entry name" value="GT4_PimA-like"/>
    <property type="match status" value="1"/>
</dbReference>
<accession>A0ABX1WW75</accession>
<dbReference type="PANTHER" id="PTHR12526:SF628">
    <property type="entry name" value="MANNOSYLGLUCOSYLGLYCERATE SYNTHASE"/>
    <property type="match status" value="1"/>
</dbReference>
<dbReference type="PANTHER" id="PTHR12526">
    <property type="entry name" value="GLYCOSYLTRANSFERASE"/>
    <property type="match status" value="1"/>
</dbReference>
<dbReference type="EMBL" id="RZNH01000017">
    <property type="protein sequence ID" value="NOU60370.1"/>
    <property type="molecule type" value="Genomic_DNA"/>
</dbReference>
<evidence type="ECO:0000313" key="2">
    <source>
        <dbReference type="EMBL" id="NOU60370.1"/>
    </source>
</evidence>
<sequence length="448" mass="51381">MRIALCHFRVGETDGVSLEMDKWKKALEQLGHEVIYIAGSSGNCEAELVPALHYQHPVNNRIVANAYQSLSDYENESQLEKEIYDLAKEIENDLVRIISEQQIDVIVPNNVLSLGWGLSAGIAFHAAIEKTGVKAICHHHDFHWERELYSNPKVSFVNDLLDKHFPPVSNQVKHVCINHIAKIELKNRYGLEAVVVPNVFEFEQELIAIDDYNADLRKEFGIKSNDIVFMQATRVVERKAIEIAIDLLSEVQKKKEKLLGNRLYHNDIINNDTEFYLVFAGQNESEHYYQNLIDYSVQKGVKVIDISNRVNHERKLVDGKKVYSLWDAYSIADIVTYPSILEGWGNQFLEALVAKLPIATYKYPVYLTDIEQFGFHIIALGSEYSKAENLVEVDQSIIQTAADESIKYLVDKEYRREKTEENYRIAKQNLSIDSLRGMLKEIFIDGTI</sequence>
<dbReference type="InterPro" id="IPR001296">
    <property type="entry name" value="Glyco_trans_1"/>
</dbReference>
<dbReference type="SUPFAM" id="SSF53756">
    <property type="entry name" value="UDP-Glycosyltransferase/glycogen phosphorylase"/>
    <property type="match status" value="1"/>
</dbReference>
<gene>
    <name evidence="2" type="ORF">ELS83_11100</name>
</gene>
<organism evidence="2 3">
    <name type="scientific">Marinifilum caeruleilacunae</name>
    <dbReference type="NCBI Taxonomy" id="2499076"/>
    <lineage>
        <taxon>Bacteria</taxon>
        <taxon>Pseudomonadati</taxon>
        <taxon>Bacteroidota</taxon>
        <taxon>Bacteroidia</taxon>
        <taxon>Marinilabiliales</taxon>
        <taxon>Marinifilaceae</taxon>
    </lineage>
</organism>
<comment type="caution">
    <text evidence="2">The sequence shown here is derived from an EMBL/GenBank/DDBJ whole genome shotgun (WGS) entry which is preliminary data.</text>
</comment>
<protein>
    <submittedName>
        <fullName evidence="2">Glycosyltransferase</fullName>
    </submittedName>
</protein>
<dbReference type="Gene3D" id="3.40.50.2000">
    <property type="entry name" value="Glycogen Phosphorylase B"/>
    <property type="match status" value="2"/>
</dbReference>
<keyword evidence="3" id="KW-1185">Reference proteome</keyword>
<feature type="domain" description="Glycosyl transferase family 1" evidence="1">
    <location>
        <begin position="215"/>
        <end position="366"/>
    </location>
</feature>
<dbReference type="Pfam" id="PF00534">
    <property type="entry name" value="Glycos_transf_1"/>
    <property type="match status" value="1"/>
</dbReference>
<proteinExistence type="predicted"/>
<name>A0ABX1WW75_9BACT</name>